<evidence type="ECO:0000256" key="9">
    <source>
        <dbReference type="ARBA" id="ARBA00023125"/>
    </source>
</evidence>
<evidence type="ECO:0000256" key="6">
    <source>
        <dbReference type="ARBA" id="ARBA00022759"/>
    </source>
</evidence>
<keyword evidence="8 10" id="KW-0067">ATP-binding</keyword>
<comment type="catalytic activity">
    <reaction evidence="1 10">
        <text>Endonucleolytic cleavage of DNA to give random double-stranded fragments with terminal 5'-phosphates, ATP is simultaneously hydrolyzed.</text>
        <dbReference type="EC" id="3.1.21.3"/>
    </reaction>
</comment>
<dbReference type="Gene3D" id="3.90.1570.50">
    <property type="match status" value="1"/>
</dbReference>
<dbReference type="InterPro" id="IPR027417">
    <property type="entry name" value="P-loop_NTPase"/>
</dbReference>
<keyword evidence="5 10" id="KW-0680">Restriction system</keyword>
<dbReference type="Pfam" id="PF04313">
    <property type="entry name" value="HSDR_N"/>
    <property type="match status" value="1"/>
</dbReference>
<evidence type="ECO:0000259" key="11">
    <source>
        <dbReference type="PROSITE" id="PS51192"/>
    </source>
</evidence>
<dbReference type="AlphaFoldDB" id="A0A6N6MBK2"/>
<protein>
    <recommendedName>
        <fullName evidence="10">Type I restriction enzyme endonuclease subunit</fullName>
        <shortName evidence="10">R protein</shortName>
        <ecNumber evidence="10">3.1.21.3</ecNumber>
    </recommendedName>
</protein>
<dbReference type="SUPFAM" id="SSF52540">
    <property type="entry name" value="P-loop containing nucleoside triphosphate hydrolases"/>
    <property type="match status" value="2"/>
</dbReference>
<dbReference type="Pfam" id="PF11867">
    <property type="entry name" value="T1RH-like_C"/>
    <property type="match status" value="1"/>
</dbReference>
<evidence type="ECO:0000256" key="2">
    <source>
        <dbReference type="ARBA" id="ARBA00008598"/>
    </source>
</evidence>
<keyword evidence="13" id="KW-1185">Reference proteome</keyword>
<evidence type="ECO:0000256" key="1">
    <source>
        <dbReference type="ARBA" id="ARBA00000851"/>
    </source>
</evidence>
<dbReference type="NCBIfam" id="TIGR00348">
    <property type="entry name" value="hsdR"/>
    <property type="match status" value="1"/>
</dbReference>
<dbReference type="GO" id="GO:0009035">
    <property type="term" value="F:type I site-specific deoxyribonuclease activity"/>
    <property type="evidence" value="ECO:0007669"/>
    <property type="project" value="UniProtKB-EC"/>
</dbReference>
<dbReference type="InterPro" id="IPR051268">
    <property type="entry name" value="Type-I_R_enzyme_R_subunit"/>
</dbReference>
<dbReference type="InterPro" id="IPR040980">
    <property type="entry name" value="SWI2_SNF2"/>
</dbReference>
<organism evidence="12 13">
    <name type="scientific">Pseudotamlana haliotis</name>
    <dbReference type="NCBI Taxonomy" id="2614804"/>
    <lineage>
        <taxon>Bacteria</taxon>
        <taxon>Pseudomonadati</taxon>
        <taxon>Bacteroidota</taxon>
        <taxon>Flavobacteriia</taxon>
        <taxon>Flavobacteriales</taxon>
        <taxon>Flavobacteriaceae</taxon>
        <taxon>Pseudotamlana</taxon>
    </lineage>
</organism>
<dbReference type="Pfam" id="PF18766">
    <property type="entry name" value="SWI2_SNF2"/>
    <property type="match status" value="1"/>
</dbReference>
<dbReference type="InterPro" id="IPR004473">
    <property type="entry name" value="Restrct_endonuc_typeI_HsdR"/>
</dbReference>
<evidence type="ECO:0000313" key="13">
    <source>
        <dbReference type="Proteomes" id="UP000441333"/>
    </source>
</evidence>
<dbReference type="EMBL" id="WAAT01000042">
    <property type="protein sequence ID" value="KAB1067956.1"/>
    <property type="molecule type" value="Genomic_DNA"/>
</dbReference>
<accession>A0A6N6MBK2</accession>
<keyword evidence="9 10" id="KW-0238">DNA-binding</keyword>
<dbReference type="GO" id="GO:0005524">
    <property type="term" value="F:ATP binding"/>
    <property type="evidence" value="ECO:0007669"/>
    <property type="project" value="UniProtKB-KW"/>
</dbReference>
<comment type="caution">
    <text evidence="12">The sequence shown here is derived from an EMBL/GenBank/DDBJ whole genome shotgun (WGS) entry which is preliminary data.</text>
</comment>
<dbReference type="InterPro" id="IPR014001">
    <property type="entry name" value="Helicase_ATP-bd"/>
</dbReference>
<evidence type="ECO:0000256" key="10">
    <source>
        <dbReference type="RuleBase" id="RU364115"/>
    </source>
</evidence>
<dbReference type="CDD" id="cd18800">
    <property type="entry name" value="SF2_C_EcoR124I-like"/>
    <property type="match status" value="1"/>
</dbReference>
<evidence type="ECO:0000256" key="3">
    <source>
        <dbReference type="ARBA" id="ARBA00022722"/>
    </source>
</evidence>
<keyword evidence="6 12" id="KW-0255">Endonuclease</keyword>
<gene>
    <name evidence="12" type="ORF">F6U93_08420</name>
</gene>
<proteinExistence type="inferred from homology"/>
<dbReference type="InterPro" id="IPR021810">
    <property type="entry name" value="T1RH-like_C"/>
</dbReference>
<comment type="similarity">
    <text evidence="2 10">Belongs to the HsdR family.</text>
</comment>
<sequence length="1067" mass="123056">MSNDYSEDNLIEKTTISLLKGLGWETANVFHNESFGALGTIGRDSQEQVVLKHHFIAAIKKLNPNLPEVAYTQAYEQIAKAEASKTLADINQEKYQLLKKGISVTYKNEKGELIKEKKIQVFNFKNPQDNHFLAVQQLWVKGVSGMKRRPDVVGFVNGLPLVFIELKAHHISIKSAYEKNLTDYKDVIPKMWHTNAFIILSNGIESKVGSFTSKFEHYHEWKRIKEEEEGIISLETVIKGTCDKKNLLDIFENFILYDDSLEKVAKLVARNHQFLGVNKAVKHLKTLKENYSKGEISKEESQRLGVFWHTQGSGKSYSMVFLTQKIARQLSSNYTFVLLTDRTELDDQIYGTYEGVGAAKNKKAKATSATHLKELLQTDNKYIFSLIHKFNFEEELSQRDDIIVISDEAHRTQGGTFAMNMRKALPNASFMGFTGTPLFKDDELTKRIFGDYVSKYDFKRSIEDGATVPLYYENRGEKLKLENPKIDEQIKSKIDAFDLDDNEEEKLKKLFAREYPILTANKRLKAIAKDVVQHFNTRGYKGKALFVALDKVTAVKMYNFITAEWQKYIETLEKEVTKITDEQEQIIAYRNLKWVKETEVSVIISSEQNEIKKFRDWDLDIQPHREKMNTRDLESEFKDEANPFRIAIVCAMWITGFDVKSLSTLYIDKPLKSHTLMQAIARANRVHTGKNNGLIVDYIETYKALLNALAIYGGGSKGSAGEETVDEPPVKPIEELEEELKETIDASISFLKHDCDFDLDLIAKAEDTIYRIKYLQEGYNAVCKNQDTRNKFNVLAREVFKKYKALMPNQAIYNYKAERDAINGLYNLIADKVDEADVTYLVKQVQDVVNESIETYNTELNKVEDYGKQVDISQLDFDKIKAEFEQLKSNQNIAVKSLQERVKKKLDALIKNNPLRVDYFERYEEIIEDYNLGKEYKSIKEVFDELLNLFGELTEEEKRSGKEMLSEEELAVFDMLNKGKKISDKEKAEVKEAAKNLLKKLQDNEFKVVDWTEKSQTKSAVRKAINDYLYSKLPYPTYEDGDIAVKTEVLYNFFESQYRDYGNRAVV</sequence>
<dbReference type="PANTHER" id="PTHR30195:SF15">
    <property type="entry name" value="TYPE I RESTRICTION ENZYME HINDI ENDONUCLEASE SUBUNIT"/>
    <property type="match status" value="1"/>
</dbReference>
<dbReference type="GO" id="GO:0003677">
    <property type="term" value="F:DNA binding"/>
    <property type="evidence" value="ECO:0007669"/>
    <property type="project" value="UniProtKB-KW"/>
</dbReference>
<keyword evidence="7 10" id="KW-0378">Hydrolase</keyword>
<dbReference type="InterPro" id="IPR055180">
    <property type="entry name" value="HsdR_RecA-like_helicase_dom_2"/>
</dbReference>
<dbReference type="GO" id="GO:0009307">
    <property type="term" value="P:DNA restriction-modification system"/>
    <property type="evidence" value="ECO:0007669"/>
    <property type="project" value="UniProtKB-KW"/>
</dbReference>
<dbReference type="CDD" id="cd22332">
    <property type="entry name" value="HsdR_N"/>
    <property type="match status" value="1"/>
</dbReference>
<keyword evidence="3" id="KW-0540">Nuclease</keyword>
<evidence type="ECO:0000256" key="8">
    <source>
        <dbReference type="ARBA" id="ARBA00022840"/>
    </source>
</evidence>
<comment type="subunit">
    <text evidence="10">The type I restriction/modification system is composed of three polypeptides R, M and S.</text>
</comment>
<comment type="function">
    <text evidence="10">Subunit R is required for both nuclease and ATPase activities, but not for modification.</text>
</comment>
<feature type="domain" description="Helicase ATP-binding" evidence="11">
    <location>
        <begin position="296"/>
        <end position="455"/>
    </location>
</feature>
<evidence type="ECO:0000256" key="7">
    <source>
        <dbReference type="ARBA" id="ARBA00022801"/>
    </source>
</evidence>
<evidence type="ECO:0000256" key="4">
    <source>
        <dbReference type="ARBA" id="ARBA00022741"/>
    </source>
</evidence>
<dbReference type="EC" id="3.1.21.3" evidence="10"/>
<dbReference type="RefSeq" id="WP_150938775.1">
    <property type="nucleotide sequence ID" value="NZ_WAAT01000042.1"/>
</dbReference>
<evidence type="ECO:0000313" key="12">
    <source>
        <dbReference type="EMBL" id="KAB1067956.1"/>
    </source>
</evidence>
<keyword evidence="4 10" id="KW-0547">Nucleotide-binding</keyword>
<dbReference type="PANTHER" id="PTHR30195">
    <property type="entry name" value="TYPE I SITE-SPECIFIC DEOXYRIBONUCLEASE PROTEIN SUBUNIT M AND R"/>
    <property type="match status" value="1"/>
</dbReference>
<evidence type="ECO:0000256" key="5">
    <source>
        <dbReference type="ARBA" id="ARBA00022747"/>
    </source>
</evidence>
<dbReference type="Proteomes" id="UP000441333">
    <property type="component" value="Unassembled WGS sequence"/>
</dbReference>
<reference evidence="12 13" key="1">
    <citation type="submission" date="2019-09" db="EMBL/GenBank/DDBJ databases">
        <authorList>
            <person name="Cao W.R."/>
        </authorList>
    </citation>
    <scope>NUCLEOTIDE SEQUENCE [LARGE SCALE GENOMIC DNA]</scope>
    <source>
        <strain evidence="12 13">B1N29</strain>
    </source>
</reference>
<dbReference type="SMART" id="SM00487">
    <property type="entry name" value="DEXDc"/>
    <property type="match status" value="1"/>
</dbReference>
<name>A0A6N6MBK2_9FLAO</name>
<dbReference type="InterPro" id="IPR007409">
    <property type="entry name" value="Restrct_endonuc_type1_HsdR_N"/>
</dbReference>
<dbReference type="Gene3D" id="3.40.50.300">
    <property type="entry name" value="P-loop containing nucleotide triphosphate hydrolases"/>
    <property type="match status" value="2"/>
</dbReference>
<dbReference type="PROSITE" id="PS51192">
    <property type="entry name" value="HELICASE_ATP_BIND_1"/>
    <property type="match status" value="1"/>
</dbReference>
<dbReference type="Pfam" id="PF22679">
    <property type="entry name" value="T1R_D3-like"/>
    <property type="match status" value="1"/>
</dbReference>